<dbReference type="SMART" id="SM00028">
    <property type="entry name" value="TPR"/>
    <property type="match status" value="4"/>
</dbReference>
<dbReference type="InterPro" id="IPR036628">
    <property type="entry name" value="Clp_N_dom_sf"/>
</dbReference>
<dbReference type="InterPro" id="IPR004176">
    <property type="entry name" value="Clp_R_N"/>
</dbReference>
<dbReference type="SUPFAM" id="SSF48452">
    <property type="entry name" value="TPR-like"/>
    <property type="match status" value="2"/>
</dbReference>
<accession>A0A7K1U896</accession>
<dbReference type="InterPro" id="IPR013105">
    <property type="entry name" value="TPR_2"/>
</dbReference>
<dbReference type="Gene3D" id="1.10.1780.10">
    <property type="entry name" value="Clp, N-terminal domain"/>
    <property type="match status" value="1"/>
</dbReference>
<dbReference type="Pfam" id="PF07719">
    <property type="entry name" value="TPR_2"/>
    <property type="match status" value="1"/>
</dbReference>
<comment type="caution">
    <text evidence="5">The sequence shown here is derived from an EMBL/GenBank/DDBJ whole genome shotgun (WGS) entry which is preliminary data.</text>
</comment>
<keyword evidence="2 3" id="KW-0802">TPR repeat</keyword>
<dbReference type="Pfam" id="PF02861">
    <property type="entry name" value="Clp_N"/>
    <property type="match status" value="1"/>
</dbReference>
<feature type="domain" description="Clp R" evidence="4">
    <location>
        <begin position="6"/>
        <end position="124"/>
    </location>
</feature>
<dbReference type="AlphaFoldDB" id="A0A7K1U896"/>
<dbReference type="InterPro" id="IPR011990">
    <property type="entry name" value="TPR-like_helical_dom_sf"/>
</dbReference>
<sequence length="389" mass="45021">MSHESFADELQAVIRASRKIAINFGHQYIHTDHFFLAMLQRNCIAAPFLSTIDKEKWARITKENHPADDKPSPSDSLPLTLDAERVVLHADTFAFSRNEELTNSLDVLLAMLAYDNPIKNELRKAGWLFEHILEQHYGTEYTWPPLPLKEPEPISKFWWKLTSDKSKKEKIERLYRHALTLADYGMYKEMKDRCNIALTVSPGHPDFTRLLAYAAYQQRNYNIALPLLKKLELLPSEKEWCIQVRMDIEGRKENHDWVISQLEQLLEEQPENALTLNNIGYTLTKQQHFAAAVPRLEKAIAIDPDLAYAHNNLGFALYRLGKQEDGIAAIQHSLTLDKGNPYAYKNLGIIYMETGNIIKAKEYFQLALKYKYTELYDNEVLELLQKLGQ</sequence>
<proteinExistence type="predicted"/>
<dbReference type="Proteomes" id="UP000461730">
    <property type="component" value="Unassembled WGS sequence"/>
</dbReference>
<keyword evidence="6" id="KW-1185">Reference proteome</keyword>
<evidence type="ECO:0000259" key="4">
    <source>
        <dbReference type="Pfam" id="PF02861"/>
    </source>
</evidence>
<dbReference type="Gene3D" id="1.25.40.10">
    <property type="entry name" value="Tetratricopeptide repeat domain"/>
    <property type="match status" value="2"/>
</dbReference>
<keyword evidence="1" id="KW-0677">Repeat</keyword>
<protein>
    <submittedName>
        <fullName evidence="5">Tetratricopeptide repeat protein</fullName>
    </submittedName>
</protein>
<dbReference type="Pfam" id="PF13414">
    <property type="entry name" value="TPR_11"/>
    <property type="match status" value="1"/>
</dbReference>
<evidence type="ECO:0000256" key="1">
    <source>
        <dbReference type="ARBA" id="ARBA00022737"/>
    </source>
</evidence>
<dbReference type="InterPro" id="IPR051685">
    <property type="entry name" value="Ycf3/AcsC/BcsC/TPR_MFPF"/>
</dbReference>
<evidence type="ECO:0000313" key="6">
    <source>
        <dbReference type="Proteomes" id="UP000461730"/>
    </source>
</evidence>
<dbReference type="InterPro" id="IPR019734">
    <property type="entry name" value="TPR_rpt"/>
</dbReference>
<evidence type="ECO:0000256" key="3">
    <source>
        <dbReference type="PROSITE-ProRule" id="PRU00339"/>
    </source>
</evidence>
<dbReference type="PANTHER" id="PTHR44943:SF8">
    <property type="entry name" value="TPR REPEAT-CONTAINING PROTEIN MJ0263"/>
    <property type="match status" value="1"/>
</dbReference>
<reference evidence="5 6" key="1">
    <citation type="submission" date="2019-12" db="EMBL/GenBank/DDBJ databases">
        <title>Chitinophaga sp. strain ysch24 (GDMCC 1.1355), whole genome shotgun sequence.</title>
        <authorList>
            <person name="Zhang X."/>
        </authorList>
    </citation>
    <scope>NUCLEOTIDE SEQUENCE [LARGE SCALE GENOMIC DNA]</scope>
    <source>
        <strain evidence="6">ysch24</strain>
    </source>
</reference>
<dbReference type="EMBL" id="WRXN01000009">
    <property type="protein sequence ID" value="MVT10536.1"/>
    <property type="molecule type" value="Genomic_DNA"/>
</dbReference>
<evidence type="ECO:0000313" key="5">
    <source>
        <dbReference type="EMBL" id="MVT10536.1"/>
    </source>
</evidence>
<feature type="repeat" description="TPR" evidence="3">
    <location>
        <begin position="273"/>
        <end position="306"/>
    </location>
</feature>
<dbReference type="PANTHER" id="PTHR44943">
    <property type="entry name" value="CELLULOSE SYNTHASE OPERON PROTEIN C"/>
    <property type="match status" value="1"/>
</dbReference>
<organism evidence="5 6">
    <name type="scientific">Chitinophaga tropicalis</name>
    <dbReference type="NCBI Taxonomy" id="2683588"/>
    <lineage>
        <taxon>Bacteria</taxon>
        <taxon>Pseudomonadati</taxon>
        <taxon>Bacteroidota</taxon>
        <taxon>Chitinophagia</taxon>
        <taxon>Chitinophagales</taxon>
        <taxon>Chitinophagaceae</taxon>
        <taxon>Chitinophaga</taxon>
    </lineage>
</organism>
<dbReference type="SUPFAM" id="SSF81923">
    <property type="entry name" value="Double Clp-N motif"/>
    <property type="match status" value="1"/>
</dbReference>
<dbReference type="RefSeq" id="WP_157307979.1">
    <property type="nucleotide sequence ID" value="NZ_WRXN01000009.1"/>
</dbReference>
<dbReference type="PROSITE" id="PS50005">
    <property type="entry name" value="TPR"/>
    <property type="match status" value="2"/>
</dbReference>
<gene>
    <name evidence="5" type="ORF">GO493_19845</name>
</gene>
<feature type="repeat" description="TPR" evidence="3">
    <location>
        <begin position="341"/>
        <end position="374"/>
    </location>
</feature>
<evidence type="ECO:0000256" key="2">
    <source>
        <dbReference type="ARBA" id="ARBA00022803"/>
    </source>
</evidence>
<name>A0A7K1U896_9BACT</name>